<feature type="region of interest" description="Disordered" evidence="1">
    <location>
        <begin position="1"/>
        <end position="23"/>
    </location>
</feature>
<organism evidence="3 4">
    <name type="scientific">Streptomyces spectabilis</name>
    <dbReference type="NCBI Taxonomy" id="68270"/>
    <lineage>
        <taxon>Bacteria</taxon>
        <taxon>Bacillati</taxon>
        <taxon>Actinomycetota</taxon>
        <taxon>Actinomycetes</taxon>
        <taxon>Kitasatosporales</taxon>
        <taxon>Streptomycetaceae</taxon>
        <taxon>Streptomyces</taxon>
    </lineage>
</organism>
<proteinExistence type="predicted"/>
<dbReference type="RefSeq" id="WP_150515010.1">
    <property type="nucleotide sequence ID" value="NZ_BMSQ01000010.1"/>
</dbReference>
<evidence type="ECO:0000313" key="3">
    <source>
        <dbReference type="EMBL" id="QEV64151.1"/>
    </source>
</evidence>
<dbReference type="EMBL" id="JACHJD010000002">
    <property type="protein sequence ID" value="MBB5102399.1"/>
    <property type="molecule type" value="Genomic_DNA"/>
</dbReference>
<evidence type="ECO:0000313" key="2">
    <source>
        <dbReference type="EMBL" id="MBB5102399.1"/>
    </source>
</evidence>
<dbReference type="AlphaFoldDB" id="A0A5P2XHX8"/>
<accession>A0A5P2XHX8</accession>
<dbReference type="Proteomes" id="UP000326505">
    <property type="component" value="Chromosome"/>
</dbReference>
<evidence type="ECO:0000313" key="4">
    <source>
        <dbReference type="Proteomes" id="UP000326505"/>
    </source>
</evidence>
<keyword evidence="5" id="KW-1185">Reference proteome</keyword>
<dbReference type="Proteomes" id="UP000549009">
    <property type="component" value="Unassembled WGS sequence"/>
</dbReference>
<dbReference type="EMBL" id="CP023690">
    <property type="protein sequence ID" value="QEV64151.1"/>
    <property type="molecule type" value="Genomic_DNA"/>
</dbReference>
<evidence type="ECO:0000256" key="1">
    <source>
        <dbReference type="SAM" id="MobiDB-lite"/>
    </source>
</evidence>
<evidence type="ECO:0000313" key="5">
    <source>
        <dbReference type="Proteomes" id="UP000549009"/>
    </source>
</evidence>
<protein>
    <submittedName>
        <fullName evidence="3">Uncharacterized protein</fullName>
    </submittedName>
</protein>
<gene>
    <name evidence="3" type="ORF">CP982_40200</name>
    <name evidence="2" type="ORF">FHS40_001452</name>
</gene>
<sequence length="69" mass="7287">MAAPPDEVPDPPDEQHTTAMDGRVPEALLASVAREFAAYDVDDEEEVVGEGEVGDETSEDTGQTSHSEG</sequence>
<feature type="region of interest" description="Disordered" evidence="1">
    <location>
        <begin position="40"/>
        <end position="69"/>
    </location>
</feature>
<name>A0A5P2XHX8_STRST</name>
<dbReference type="KEGG" id="sspb:CP982_40200"/>
<reference evidence="2 5" key="2">
    <citation type="submission" date="2020-08" db="EMBL/GenBank/DDBJ databases">
        <title>Genomic Encyclopedia of Type Strains, Phase III (KMG-III): the genomes of soil and plant-associated and newly described type strains.</title>
        <authorList>
            <person name="Whitman W."/>
        </authorList>
    </citation>
    <scope>NUCLEOTIDE SEQUENCE [LARGE SCALE GENOMIC DNA]</scope>
    <source>
        <strain evidence="2 5">CECT 3146</strain>
    </source>
</reference>
<feature type="compositionally biased region" description="Acidic residues" evidence="1">
    <location>
        <begin position="40"/>
        <end position="59"/>
    </location>
</feature>
<reference evidence="3 4" key="1">
    <citation type="submission" date="2017-09" db="EMBL/GenBank/DDBJ databases">
        <authorList>
            <person name="Lee N."/>
            <person name="Cho B.-K."/>
        </authorList>
    </citation>
    <scope>NUCLEOTIDE SEQUENCE [LARGE SCALE GENOMIC DNA]</scope>
    <source>
        <strain evidence="3 4">ATCC 27465</strain>
    </source>
</reference>